<feature type="compositionally biased region" description="Acidic residues" evidence="1">
    <location>
        <begin position="44"/>
        <end position="53"/>
    </location>
</feature>
<protein>
    <submittedName>
        <fullName evidence="3">Uncharacterized protein</fullName>
    </submittedName>
</protein>
<name>A0A0K0G0H6_STRVS</name>
<keyword evidence="2" id="KW-1185">Reference proteome</keyword>
<feature type="compositionally biased region" description="Low complexity" evidence="1">
    <location>
        <begin position="54"/>
        <end position="65"/>
    </location>
</feature>
<evidence type="ECO:0000313" key="3">
    <source>
        <dbReference type="WBParaSite" id="SVE_1821100.1"/>
    </source>
</evidence>
<sequence>MGTTTPKTELGGFRSTHLARARGRGKSGFLVKQMLTKIGNYPQDNDEDNEESDNLLLYSSNPSSSHTKKTAYSMGGKGRLPGRRIAKKLHAFLIIFCKITIFLTQRASLAQGQSVCLVNRRSLVRFQHEAFFEILILQLFNMGWGIDFFGSSRVDKYSKPLAPETVDACLRALNEYNARQNGYTNVPPPNTVSRDINNQPPSYSNYEPPPPYRSRSPSCS</sequence>
<reference evidence="3" key="2">
    <citation type="submission" date="2015-08" db="UniProtKB">
        <authorList>
            <consortium name="WormBaseParasite"/>
        </authorList>
    </citation>
    <scope>IDENTIFICATION</scope>
</reference>
<feature type="region of interest" description="Disordered" evidence="1">
    <location>
        <begin position="40"/>
        <end position="75"/>
    </location>
</feature>
<dbReference type="AlphaFoldDB" id="A0A0K0G0H6"/>
<feature type="region of interest" description="Disordered" evidence="1">
    <location>
        <begin position="180"/>
        <end position="220"/>
    </location>
</feature>
<accession>A0A0K0G0H6</accession>
<reference evidence="2" key="1">
    <citation type="submission" date="2014-07" db="EMBL/GenBank/DDBJ databases">
        <authorList>
            <person name="Martin A.A"/>
            <person name="De Silva N."/>
        </authorList>
    </citation>
    <scope>NUCLEOTIDE SEQUENCE</scope>
</reference>
<organism evidence="2 3">
    <name type="scientific">Strongyloides venezuelensis</name>
    <name type="common">Threadworm</name>
    <dbReference type="NCBI Taxonomy" id="75913"/>
    <lineage>
        <taxon>Eukaryota</taxon>
        <taxon>Metazoa</taxon>
        <taxon>Ecdysozoa</taxon>
        <taxon>Nematoda</taxon>
        <taxon>Chromadorea</taxon>
        <taxon>Rhabditida</taxon>
        <taxon>Tylenchina</taxon>
        <taxon>Panagrolaimomorpha</taxon>
        <taxon>Strongyloidoidea</taxon>
        <taxon>Strongyloididae</taxon>
        <taxon>Strongyloides</taxon>
    </lineage>
</organism>
<proteinExistence type="predicted"/>
<evidence type="ECO:0000256" key="1">
    <source>
        <dbReference type="SAM" id="MobiDB-lite"/>
    </source>
</evidence>
<evidence type="ECO:0000313" key="2">
    <source>
        <dbReference type="Proteomes" id="UP000035680"/>
    </source>
</evidence>
<dbReference type="WBParaSite" id="SVE_1821100.1">
    <property type="protein sequence ID" value="SVE_1821100.1"/>
    <property type="gene ID" value="SVE_1821100"/>
</dbReference>
<dbReference type="Proteomes" id="UP000035680">
    <property type="component" value="Unassembled WGS sequence"/>
</dbReference>